<evidence type="ECO:0000313" key="3">
    <source>
        <dbReference type="Proteomes" id="UP001294412"/>
    </source>
</evidence>
<dbReference type="PANTHER" id="PTHR15887:SF1">
    <property type="entry name" value="TRANSMEMBRANE PROTEIN 69"/>
    <property type="match status" value="1"/>
</dbReference>
<keyword evidence="1" id="KW-0472">Membrane</keyword>
<reference evidence="2 3" key="1">
    <citation type="submission" date="2023-12" db="EMBL/GenBank/DDBJ databases">
        <title>Description of Novel Strain Fulvimarina sp. 2208YS6-2-32 isolated from Uroteuthis (Photololigo) edulis.</title>
        <authorList>
            <person name="Park J.-S."/>
        </authorList>
    </citation>
    <scope>NUCLEOTIDE SEQUENCE [LARGE SCALE GENOMIC DNA]</scope>
    <source>
        <strain evidence="2 3">2208YS6-2-32</strain>
    </source>
</reference>
<feature type="transmembrane region" description="Helical" evidence="1">
    <location>
        <begin position="143"/>
        <end position="160"/>
    </location>
</feature>
<dbReference type="Pfam" id="PF11911">
    <property type="entry name" value="DUF3429"/>
    <property type="match status" value="1"/>
</dbReference>
<keyword evidence="1" id="KW-0812">Transmembrane</keyword>
<protein>
    <submittedName>
        <fullName evidence="2">DUF3429 domain-containing protein</fullName>
    </submittedName>
</protein>
<dbReference type="RefSeq" id="WP_322187050.1">
    <property type="nucleotide sequence ID" value="NZ_JAXLPB010000003.1"/>
</dbReference>
<proteinExistence type="predicted"/>
<evidence type="ECO:0000313" key="2">
    <source>
        <dbReference type="EMBL" id="MDY8109565.1"/>
    </source>
</evidence>
<dbReference type="Proteomes" id="UP001294412">
    <property type="component" value="Unassembled WGS sequence"/>
</dbReference>
<feature type="transmembrane region" description="Helical" evidence="1">
    <location>
        <begin position="99"/>
        <end position="122"/>
    </location>
</feature>
<dbReference type="EMBL" id="JAXLPB010000003">
    <property type="protein sequence ID" value="MDY8109565.1"/>
    <property type="molecule type" value="Genomic_DNA"/>
</dbReference>
<name>A0ABU5I2K2_9HYPH</name>
<dbReference type="PANTHER" id="PTHR15887">
    <property type="entry name" value="TRANSMEMBRANE PROTEIN 69"/>
    <property type="match status" value="1"/>
</dbReference>
<sequence length="163" mass="17437">MSQTHDTLDHEADGVTADASQPSRMGWVLGLGGLVPFVLISGLLVYGGTETIAYGTVVLALTAYSASILAFLGGIRWGLGLRPRPHQAHELLLSVLPSLAGWVLVLVPAPYVFAGFAACFALQGGWDLNSARRGKLPPWFARLRLVLTIVVVLCHTAVFVRTF</sequence>
<accession>A0ABU5I2K2</accession>
<dbReference type="InterPro" id="IPR021836">
    <property type="entry name" value="DUF3429"/>
</dbReference>
<evidence type="ECO:0000256" key="1">
    <source>
        <dbReference type="SAM" id="Phobius"/>
    </source>
</evidence>
<feature type="transmembrane region" description="Helical" evidence="1">
    <location>
        <begin position="25"/>
        <end position="46"/>
    </location>
</feature>
<comment type="caution">
    <text evidence="2">The sequence shown here is derived from an EMBL/GenBank/DDBJ whole genome shotgun (WGS) entry which is preliminary data.</text>
</comment>
<keyword evidence="3" id="KW-1185">Reference proteome</keyword>
<organism evidence="2 3">
    <name type="scientific">Fulvimarina uroteuthidis</name>
    <dbReference type="NCBI Taxonomy" id="3098149"/>
    <lineage>
        <taxon>Bacteria</taxon>
        <taxon>Pseudomonadati</taxon>
        <taxon>Pseudomonadota</taxon>
        <taxon>Alphaproteobacteria</taxon>
        <taxon>Hyphomicrobiales</taxon>
        <taxon>Aurantimonadaceae</taxon>
        <taxon>Fulvimarina</taxon>
    </lineage>
</organism>
<gene>
    <name evidence="2" type="ORF">U0C82_10490</name>
</gene>
<keyword evidence="1" id="KW-1133">Transmembrane helix</keyword>
<feature type="transmembrane region" description="Helical" evidence="1">
    <location>
        <begin position="58"/>
        <end position="79"/>
    </location>
</feature>